<protein>
    <submittedName>
        <fullName evidence="3">Uncharacterized protein</fullName>
    </submittedName>
</protein>
<dbReference type="AlphaFoldDB" id="A0AAV5E251"/>
<dbReference type="EMBL" id="BQKI01000072">
    <property type="protein sequence ID" value="GJN16568.1"/>
    <property type="molecule type" value="Genomic_DNA"/>
</dbReference>
<name>A0AAV5E251_ELECO</name>
<sequence>MDGDKGERYRGSWNLGGHGRQQAAAPAVWRLSRLVSLSGVCSVQGADWLSRHGEGSDTRATSLSTELRRGAVPPPTGAPRGGCCCLFWP</sequence>
<dbReference type="Proteomes" id="UP001054889">
    <property type="component" value="Unassembled WGS sequence"/>
</dbReference>
<feature type="region of interest" description="Disordered" evidence="1">
    <location>
        <begin position="52"/>
        <end position="77"/>
    </location>
</feature>
<organism evidence="3 4">
    <name type="scientific">Eleusine coracana subsp. coracana</name>
    <dbReference type="NCBI Taxonomy" id="191504"/>
    <lineage>
        <taxon>Eukaryota</taxon>
        <taxon>Viridiplantae</taxon>
        <taxon>Streptophyta</taxon>
        <taxon>Embryophyta</taxon>
        <taxon>Tracheophyta</taxon>
        <taxon>Spermatophyta</taxon>
        <taxon>Magnoliopsida</taxon>
        <taxon>Liliopsida</taxon>
        <taxon>Poales</taxon>
        <taxon>Poaceae</taxon>
        <taxon>PACMAD clade</taxon>
        <taxon>Chloridoideae</taxon>
        <taxon>Cynodonteae</taxon>
        <taxon>Eleusininae</taxon>
        <taxon>Eleusine</taxon>
    </lineage>
</organism>
<reference evidence="3" key="2">
    <citation type="submission" date="2021-12" db="EMBL/GenBank/DDBJ databases">
        <title>Resequencing data analysis of finger millet.</title>
        <authorList>
            <person name="Hatakeyama M."/>
            <person name="Aluri S."/>
            <person name="Balachadran M.T."/>
            <person name="Sivarajan S.R."/>
            <person name="Poveda L."/>
            <person name="Shimizu-Inatsugi R."/>
            <person name="Schlapbach R."/>
            <person name="Sreeman S.M."/>
            <person name="Shimizu K.K."/>
        </authorList>
    </citation>
    <scope>NUCLEOTIDE SEQUENCE</scope>
</reference>
<dbReference type="EMBL" id="BQKI01000072">
    <property type="protein sequence ID" value="GJN16552.1"/>
    <property type="molecule type" value="Genomic_DNA"/>
</dbReference>
<evidence type="ECO:0000313" key="2">
    <source>
        <dbReference type="EMBL" id="GJN16552.1"/>
    </source>
</evidence>
<gene>
    <name evidence="3" type="primary">gb03571</name>
    <name evidence="2" type="synonym">gb03554</name>
    <name evidence="2" type="ORF">PR202_gb03554</name>
    <name evidence="3" type="ORF">PR202_gb03571</name>
</gene>
<evidence type="ECO:0000313" key="4">
    <source>
        <dbReference type="Proteomes" id="UP001054889"/>
    </source>
</evidence>
<comment type="caution">
    <text evidence="3">The sequence shown here is derived from an EMBL/GenBank/DDBJ whole genome shotgun (WGS) entry which is preliminary data.</text>
</comment>
<proteinExistence type="predicted"/>
<evidence type="ECO:0000313" key="3">
    <source>
        <dbReference type="EMBL" id="GJN16568.1"/>
    </source>
</evidence>
<reference evidence="3" key="1">
    <citation type="journal article" date="2018" name="DNA Res.">
        <title>Multiple hybrid de novo genome assembly of finger millet, an orphan allotetraploid crop.</title>
        <authorList>
            <person name="Hatakeyama M."/>
            <person name="Aluri S."/>
            <person name="Balachadran M.T."/>
            <person name="Sivarajan S.R."/>
            <person name="Patrignani A."/>
            <person name="Gruter S."/>
            <person name="Poveda L."/>
            <person name="Shimizu-Inatsugi R."/>
            <person name="Baeten J."/>
            <person name="Francoijs K.J."/>
            <person name="Nataraja K.N."/>
            <person name="Reddy Y.A.N."/>
            <person name="Phadnis S."/>
            <person name="Ravikumar R.L."/>
            <person name="Schlapbach R."/>
            <person name="Sreeman S.M."/>
            <person name="Shimizu K.K."/>
        </authorList>
    </citation>
    <scope>NUCLEOTIDE SEQUENCE</scope>
</reference>
<accession>A0AAV5E251</accession>
<evidence type="ECO:0000256" key="1">
    <source>
        <dbReference type="SAM" id="MobiDB-lite"/>
    </source>
</evidence>
<keyword evidence="4" id="KW-1185">Reference proteome</keyword>